<dbReference type="PANTHER" id="PTHR35335">
    <property type="entry name" value="UPF0716 PROTEIN FXSA"/>
    <property type="match status" value="1"/>
</dbReference>
<organism evidence="3 4">
    <name type="scientific">Fluctibacter halophilus</name>
    <dbReference type="NCBI Taxonomy" id="226011"/>
    <lineage>
        <taxon>Bacteria</taxon>
        <taxon>Pseudomonadati</taxon>
        <taxon>Pseudomonadota</taxon>
        <taxon>Gammaproteobacteria</taxon>
        <taxon>Alteromonadales</taxon>
        <taxon>Alteromonadaceae</taxon>
        <taxon>Fluctibacter</taxon>
    </lineage>
</organism>
<dbReference type="Pfam" id="PF04186">
    <property type="entry name" value="FxsA"/>
    <property type="match status" value="1"/>
</dbReference>
<protein>
    <submittedName>
        <fullName evidence="3">FxsA family protein</fullName>
    </submittedName>
</protein>
<gene>
    <name evidence="3" type="ORF">LJ739_12695</name>
</gene>
<feature type="compositionally biased region" description="Basic and acidic residues" evidence="1">
    <location>
        <begin position="145"/>
        <end position="166"/>
    </location>
</feature>
<reference evidence="3 4" key="1">
    <citation type="submission" date="2021-10" db="EMBL/GenBank/DDBJ databases">
        <title>Draft genome of Aestuariibacter halophilus JC2043.</title>
        <authorList>
            <person name="Emsley S.A."/>
            <person name="Pfannmuller K.M."/>
            <person name="Ushijima B."/>
            <person name="Saw J.H."/>
            <person name="Videau P."/>
        </authorList>
    </citation>
    <scope>NUCLEOTIDE SEQUENCE [LARGE SCALE GENOMIC DNA]</scope>
    <source>
        <strain evidence="3 4">JC2043</strain>
    </source>
</reference>
<dbReference type="InterPro" id="IPR007313">
    <property type="entry name" value="FxsA"/>
</dbReference>
<keyword evidence="4" id="KW-1185">Reference proteome</keyword>
<evidence type="ECO:0000256" key="2">
    <source>
        <dbReference type="SAM" id="Phobius"/>
    </source>
</evidence>
<feature type="region of interest" description="Disordered" evidence="1">
    <location>
        <begin position="135"/>
        <end position="166"/>
    </location>
</feature>
<feature type="transmembrane region" description="Helical" evidence="2">
    <location>
        <begin position="75"/>
        <end position="98"/>
    </location>
</feature>
<dbReference type="NCBIfam" id="NF008528">
    <property type="entry name" value="PRK11463.1-2"/>
    <property type="match status" value="1"/>
</dbReference>
<dbReference type="PANTHER" id="PTHR35335:SF1">
    <property type="entry name" value="UPF0716 PROTEIN FXSA"/>
    <property type="match status" value="1"/>
</dbReference>
<evidence type="ECO:0000256" key="1">
    <source>
        <dbReference type="SAM" id="MobiDB-lite"/>
    </source>
</evidence>
<evidence type="ECO:0000313" key="4">
    <source>
        <dbReference type="Proteomes" id="UP001520878"/>
    </source>
</evidence>
<comment type="caution">
    <text evidence="3">The sequence shown here is derived from an EMBL/GenBank/DDBJ whole genome shotgun (WGS) entry which is preliminary data.</text>
</comment>
<accession>A0ABS8G9K5</accession>
<name>A0ABS8G9K5_9ALTE</name>
<sequence length="166" mass="18275">MGKLFLLFAIMPIVEISLLIQVGEQIGGWNTVLIVILTAIIGAYLVRSEGLATLQAAQAKLNSGAMPGEEMAQGLLLLVAGVLLVTPGFVTDALGLLFTVPLTRNWFARGLIKHLQVQVVSGQQGFEYRAYQQQRRSADDDIIEGEYRRTDASDDERLPHDNDRRP</sequence>
<dbReference type="RefSeq" id="WP_229161026.1">
    <property type="nucleotide sequence ID" value="NZ_JAJEWP010000003.1"/>
</dbReference>
<evidence type="ECO:0000313" key="3">
    <source>
        <dbReference type="EMBL" id="MCC2617103.1"/>
    </source>
</evidence>
<keyword evidence="2" id="KW-0812">Transmembrane</keyword>
<keyword evidence="2" id="KW-1133">Transmembrane helix</keyword>
<proteinExistence type="predicted"/>
<dbReference type="Proteomes" id="UP001520878">
    <property type="component" value="Unassembled WGS sequence"/>
</dbReference>
<dbReference type="EMBL" id="JAJEWP010000003">
    <property type="protein sequence ID" value="MCC2617103.1"/>
    <property type="molecule type" value="Genomic_DNA"/>
</dbReference>
<feature type="transmembrane region" description="Helical" evidence="2">
    <location>
        <begin position="26"/>
        <end position="46"/>
    </location>
</feature>
<keyword evidence="2" id="KW-0472">Membrane</keyword>